<evidence type="ECO:0000313" key="2">
    <source>
        <dbReference type="EMBL" id="SFM80368.1"/>
    </source>
</evidence>
<accession>A0A1I4TUB5</accession>
<keyword evidence="3" id="KW-1185">Reference proteome</keyword>
<feature type="chain" id="PRO_5010187618" description="Lipoprotein" evidence="1">
    <location>
        <begin position="20"/>
        <end position="97"/>
    </location>
</feature>
<name>A0A1I4TUB5_9PROT</name>
<feature type="signal peptide" evidence="1">
    <location>
        <begin position="1"/>
        <end position="19"/>
    </location>
</feature>
<protein>
    <recommendedName>
        <fullName evidence="4">Lipoprotein</fullName>
    </recommendedName>
</protein>
<evidence type="ECO:0000256" key="1">
    <source>
        <dbReference type="SAM" id="SignalP"/>
    </source>
</evidence>
<evidence type="ECO:0000313" key="3">
    <source>
        <dbReference type="Proteomes" id="UP000183287"/>
    </source>
</evidence>
<dbReference type="PROSITE" id="PS51257">
    <property type="entry name" value="PROKAR_LIPOPROTEIN"/>
    <property type="match status" value="1"/>
</dbReference>
<keyword evidence="1" id="KW-0732">Signal</keyword>
<dbReference type="AlphaFoldDB" id="A0A1I4TUB5"/>
<dbReference type="RefSeq" id="WP_074906574.1">
    <property type="nucleotide sequence ID" value="NZ_FOUB01000055.1"/>
</dbReference>
<organism evidence="2 3">
    <name type="scientific">Nitrosomonas communis</name>
    <dbReference type="NCBI Taxonomy" id="44574"/>
    <lineage>
        <taxon>Bacteria</taxon>
        <taxon>Pseudomonadati</taxon>
        <taxon>Pseudomonadota</taxon>
        <taxon>Betaproteobacteria</taxon>
        <taxon>Nitrosomonadales</taxon>
        <taxon>Nitrosomonadaceae</taxon>
        <taxon>Nitrosomonas</taxon>
    </lineage>
</organism>
<reference evidence="3" key="1">
    <citation type="submission" date="2016-10" db="EMBL/GenBank/DDBJ databases">
        <authorList>
            <person name="Varghese N."/>
            <person name="Submissions S."/>
        </authorList>
    </citation>
    <scope>NUCLEOTIDE SEQUENCE [LARGE SCALE GENOMIC DNA]</scope>
    <source>
        <strain evidence="3">Nm44</strain>
    </source>
</reference>
<evidence type="ECO:0008006" key="4">
    <source>
        <dbReference type="Google" id="ProtNLM"/>
    </source>
</evidence>
<sequence>MKKSVIVLSIQALFLVGCATSFTGSSKISGGPEQCVEICSKWKMELVGMVAMGEYTEGCICKVKEAKISTNDIGKAVILSSASGAGIVGVWQKANDQ</sequence>
<dbReference type="Proteomes" id="UP000183287">
    <property type="component" value="Unassembled WGS sequence"/>
</dbReference>
<proteinExistence type="predicted"/>
<gene>
    <name evidence="2" type="ORF">SAMN05421863_10552</name>
</gene>
<dbReference type="OrthoDB" id="9869046at2"/>
<dbReference type="EMBL" id="FOUB01000055">
    <property type="protein sequence ID" value="SFM80368.1"/>
    <property type="molecule type" value="Genomic_DNA"/>
</dbReference>